<evidence type="ECO:0000313" key="6">
    <source>
        <dbReference type="Proteomes" id="UP000279446"/>
    </source>
</evidence>
<dbReference type="PANTHER" id="PTHR43280">
    <property type="entry name" value="ARAC-FAMILY TRANSCRIPTIONAL REGULATOR"/>
    <property type="match status" value="1"/>
</dbReference>
<dbReference type="RefSeq" id="WP_127191894.1">
    <property type="nucleotide sequence ID" value="NZ_RZNY01000006.1"/>
</dbReference>
<dbReference type="InterPro" id="IPR018060">
    <property type="entry name" value="HTH_AraC"/>
</dbReference>
<accession>A0A433YAW6</accession>
<evidence type="ECO:0000256" key="1">
    <source>
        <dbReference type="ARBA" id="ARBA00023015"/>
    </source>
</evidence>
<dbReference type="Pfam" id="PF12833">
    <property type="entry name" value="HTH_18"/>
    <property type="match status" value="1"/>
</dbReference>
<dbReference type="SMART" id="SM00342">
    <property type="entry name" value="HTH_ARAC"/>
    <property type="match status" value="1"/>
</dbReference>
<keyword evidence="2" id="KW-0238">DNA-binding</keyword>
<protein>
    <submittedName>
        <fullName evidence="5">AraC family transcriptional regulator</fullName>
    </submittedName>
</protein>
<dbReference type="SUPFAM" id="SSF51215">
    <property type="entry name" value="Regulatory protein AraC"/>
    <property type="match status" value="1"/>
</dbReference>
<proteinExistence type="predicted"/>
<dbReference type="Pfam" id="PF02311">
    <property type="entry name" value="AraC_binding"/>
    <property type="match status" value="1"/>
</dbReference>
<evidence type="ECO:0000259" key="4">
    <source>
        <dbReference type="PROSITE" id="PS01124"/>
    </source>
</evidence>
<keyword evidence="1" id="KW-0805">Transcription regulation</keyword>
<dbReference type="PROSITE" id="PS01124">
    <property type="entry name" value="HTH_ARAC_FAMILY_2"/>
    <property type="match status" value="1"/>
</dbReference>
<dbReference type="PROSITE" id="PS00041">
    <property type="entry name" value="HTH_ARAC_FAMILY_1"/>
    <property type="match status" value="1"/>
</dbReference>
<reference evidence="5 6" key="1">
    <citation type="submission" date="2018-12" db="EMBL/GenBank/DDBJ databases">
        <authorList>
            <person name="Sun L."/>
            <person name="Chen Z."/>
        </authorList>
    </citation>
    <scope>NUCLEOTIDE SEQUENCE [LARGE SCALE GENOMIC DNA]</scope>
    <source>
        <strain evidence="5 6">DSM 15890</strain>
    </source>
</reference>
<organism evidence="5 6">
    <name type="scientific">Paenibacillus anaericanus</name>
    <dbReference type="NCBI Taxonomy" id="170367"/>
    <lineage>
        <taxon>Bacteria</taxon>
        <taxon>Bacillati</taxon>
        <taxon>Bacillota</taxon>
        <taxon>Bacilli</taxon>
        <taxon>Bacillales</taxon>
        <taxon>Paenibacillaceae</taxon>
        <taxon>Paenibacillus</taxon>
    </lineage>
</organism>
<evidence type="ECO:0000256" key="3">
    <source>
        <dbReference type="ARBA" id="ARBA00023163"/>
    </source>
</evidence>
<gene>
    <name evidence="5" type="ORF">EJP82_09940</name>
</gene>
<dbReference type="PANTHER" id="PTHR43280:SF2">
    <property type="entry name" value="HTH-TYPE TRANSCRIPTIONAL REGULATOR EXSA"/>
    <property type="match status" value="1"/>
</dbReference>
<name>A0A433YAW6_9BACL</name>
<dbReference type="InterPro" id="IPR009057">
    <property type="entry name" value="Homeodomain-like_sf"/>
</dbReference>
<dbReference type="Proteomes" id="UP000279446">
    <property type="component" value="Unassembled WGS sequence"/>
</dbReference>
<dbReference type="InterPro" id="IPR018062">
    <property type="entry name" value="HTH_AraC-typ_CS"/>
</dbReference>
<dbReference type="AlphaFoldDB" id="A0A433YAW6"/>
<dbReference type="GO" id="GO:0043565">
    <property type="term" value="F:sequence-specific DNA binding"/>
    <property type="evidence" value="ECO:0007669"/>
    <property type="project" value="InterPro"/>
</dbReference>
<feature type="domain" description="HTH araC/xylS-type" evidence="4">
    <location>
        <begin position="188"/>
        <end position="286"/>
    </location>
</feature>
<dbReference type="InterPro" id="IPR003313">
    <property type="entry name" value="AraC-bd"/>
</dbReference>
<dbReference type="Gene3D" id="2.60.120.280">
    <property type="entry name" value="Regulatory protein AraC"/>
    <property type="match status" value="1"/>
</dbReference>
<keyword evidence="3" id="KW-0804">Transcription</keyword>
<evidence type="ECO:0000313" key="5">
    <source>
        <dbReference type="EMBL" id="RUT47009.1"/>
    </source>
</evidence>
<evidence type="ECO:0000256" key="2">
    <source>
        <dbReference type="ARBA" id="ARBA00023125"/>
    </source>
</evidence>
<keyword evidence="6" id="KW-1185">Reference proteome</keyword>
<dbReference type="InterPro" id="IPR037923">
    <property type="entry name" value="HTH-like"/>
</dbReference>
<dbReference type="OrthoDB" id="9813413at2"/>
<dbReference type="Gene3D" id="1.10.10.60">
    <property type="entry name" value="Homeodomain-like"/>
    <property type="match status" value="2"/>
</dbReference>
<dbReference type="GO" id="GO:0003700">
    <property type="term" value="F:DNA-binding transcription factor activity"/>
    <property type="evidence" value="ECO:0007669"/>
    <property type="project" value="InterPro"/>
</dbReference>
<comment type="caution">
    <text evidence="5">The sequence shown here is derived from an EMBL/GenBank/DDBJ whole genome shotgun (WGS) entry which is preliminary data.</text>
</comment>
<dbReference type="EMBL" id="RZNY01000006">
    <property type="protein sequence ID" value="RUT47009.1"/>
    <property type="molecule type" value="Genomic_DNA"/>
</dbReference>
<dbReference type="SUPFAM" id="SSF46689">
    <property type="entry name" value="Homeodomain-like"/>
    <property type="match status" value="2"/>
</dbReference>
<sequence>MQAYWESAEHAWSEDSIRLINTPSDFARTALFYVQEIGHFKTLSTYYTEREYLDSFLLVYTISGQGRLSYGGKVYPILPQQIFLIDCMNYQHYAPAKGHVWEKLWVHLHGASARAYYEQFSQGDGPVRSTSQETPIPEILRNLIELHYYKSLRNELLSSKLIVELLTEVILSSPLTDNSTMDTPQLVMEALDFIYKRYNEKLSLDYLANKLSVNKYHLSKLFKIHTGLSPGEYIINLRITRAKELLKYSELTVAEISEKIGVDNVSHFINLFKDRTELTPLSFRKTWKNQLKSEFSR</sequence>